<dbReference type="FunFam" id="3.30.300.160:FF:000002">
    <property type="entry name" value="Type II secretion system protein E"/>
    <property type="match status" value="1"/>
</dbReference>
<dbReference type="SUPFAM" id="SSF160246">
    <property type="entry name" value="EspE N-terminal domain-like"/>
    <property type="match status" value="1"/>
</dbReference>
<dbReference type="EMBL" id="METP01000007">
    <property type="protein sequence ID" value="OGC07229.1"/>
    <property type="molecule type" value="Genomic_DNA"/>
</dbReference>
<dbReference type="FunFam" id="3.30.450.90:FF:000001">
    <property type="entry name" value="Type II secretion system ATPase GspE"/>
    <property type="match status" value="1"/>
</dbReference>
<evidence type="ECO:0000256" key="3">
    <source>
        <dbReference type="ARBA" id="ARBA00022840"/>
    </source>
</evidence>
<dbReference type="GO" id="GO:0016887">
    <property type="term" value="F:ATP hydrolysis activity"/>
    <property type="evidence" value="ECO:0007669"/>
    <property type="project" value="TreeGrafter"/>
</dbReference>
<dbReference type="Gene3D" id="3.40.50.300">
    <property type="entry name" value="P-loop containing nucleotide triphosphate hydrolases"/>
    <property type="match status" value="1"/>
</dbReference>
<dbReference type="Pfam" id="PF05157">
    <property type="entry name" value="MshEN"/>
    <property type="match status" value="1"/>
</dbReference>
<dbReference type="InterPro" id="IPR037257">
    <property type="entry name" value="T2SS_E_N_sf"/>
</dbReference>
<dbReference type="SUPFAM" id="SSF52540">
    <property type="entry name" value="P-loop containing nucleoside triphosphate hydrolases"/>
    <property type="match status" value="1"/>
</dbReference>
<name>A0A1F4RGB0_UNCSA</name>
<evidence type="ECO:0000256" key="2">
    <source>
        <dbReference type="ARBA" id="ARBA00022741"/>
    </source>
</evidence>
<evidence type="ECO:0008006" key="8">
    <source>
        <dbReference type="Google" id="ProtNLM"/>
    </source>
</evidence>
<gene>
    <name evidence="6" type="ORF">A3H38_03370</name>
</gene>
<sequence length="476" mass="52792">MAEDLLGQKLDPQIVHMLPEDVVRRYKVLPIKSQGNVLEVAMVSPDDLEALDEMRLLTGADIKPVLVSENQLMAIIDKHFRVEESTKQALIDMRMEGLKAARDQKTVIIENKDQVSDQPVVKLMNSIINGAIAARASDIHLEPQDPEMRVRYRIDGVLHDVMNIPKHVEASLVSRAKIISNMDITEKRHPQDGHVSVAFQGKPYDLRVSSMPDISGEKMVLRILDKNQMLLGLEELGLVGDDDRLIKELVAKPYGMIFVTGPTGSGKTTTLYSILNYVNNEQVNIITVEDPVEFRLSGINQTQINPQADITFASELRAILRQDPNIIMVGEVRDKETAEIAIQAALTGHLVFSTLHTNDAPSAVARLVDMGIEPFLITSTVIGVVAQRLARKICNECHGQGCNFCYKTGLKGRTGIFEIMKVTDEIKKIIQDRASASAIKELAIKQGMKTLQKSGAEKVKQGISTEEEISRVVYSE</sequence>
<dbReference type="InterPro" id="IPR027417">
    <property type="entry name" value="P-loop_NTPase"/>
</dbReference>
<proteinExistence type="inferred from homology"/>
<dbReference type="GO" id="GO:0005886">
    <property type="term" value="C:plasma membrane"/>
    <property type="evidence" value="ECO:0007669"/>
    <property type="project" value="TreeGrafter"/>
</dbReference>
<reference evidence="6 7" key="1">
    <citation type="journal article" date="2016" name="Nat. Commun.">
        <title>Thousands of microbial genomes shed light on interconnected biogeochemical processes in an aquifer system.</title>
        <authorList>
            <person name="Anantharaman K."/>
            <person name="Brown C.T."/>
            <person name="Hug L.A."/>
            <person name="Sharon I."/>
            <person name="Castelle C.J."/>
            <person name="Probst A.J."/>
            <person name="Thomas B.C."/>
            <person name="Singh A."/>
            <person name="Wilkins M.J."/>
            <person name="Karaoz U."/>
            <person name="Brodie E.L."/>
            <person name="Williams K.H."/>
            <person name="Hubbard S.S."/>
            <person name="Banfield J.F."/>
        </authorList>
    </citation>
    <scope>NUCLEOTIDE SEQUENCE [LARGE SCALE GENOMIC DNA]</scope>
</reference>
<evidence type="ECO:0000259" key="4">
    <source>
        <dbReference type="Pfam" id="PF00437"/>
    </source>
</evidence>
<organism evidence="6 7">
    <name type="scientific">candidate division WOR-1 bacterium RIFCSPLOWO2_02_FULL_46_20</name>
    <dbReference type="NCBI Taxonomy" id="1802567"/>
    <lineage>
        <taxon>Bacteria</taxon>
        <taxon>Bacillati</taxon>
        <taxon>Saganbacteria</taxon>
    </lineage>
</organism>
<dbReference type="FunFam" id="3.40.50.300:FF:000398">
    <property type="entry name" value="Type IV pilus assembly ATPase PilB"/>
    <property type="match status" value="1"/>
</dbReference>
<dbReference type="Gene3D" id="3.30.450.90">
    <property type="match status" value="1"/>
</dbReference>
<feature type="domain" description="Bacterial type II secretion system protein E" evidence="4">
    <location>
        <begin position="114"/>
        <end position="471"/>
    </location>
</feature>
<dbReference type="CDD" id="cd01129">
    <property type="entry name" value="PulE-GspE-like"/>
    <property type="match status" value="1"/>
</dbReference>
<evidence type="ECO:0000313" key="6">
    <source>
        <dbReference type="EMBL" id="OGC07229.1"/>
    </source>
</evidence>
<comment type="caution">
    <text evidence="6">The sequence shown here is derived from an EMBL/GenBank/DDBJ whole genome shotgun (WGS) entry which is preliminary data.</text>
</comment>
<dbReference type="Gene3D" id="3.30.300.160">
    <property type="entry name" value="Type II secretion system, protein E, N-terminal domain"/>
    <property type="match status" value="1"/>
</dbReference>
<dbReference type="Proteomes" id="UP000176938">
    <property type="component" value="Unassembled WGS sequence"/>
</dbReference>
<feature type="domain" description="Type II secretion system protein GspE N-terminal" evidence="5">
    <location>
        <begin position="4"/>
        <end position="85"/>
    </location>
</feature>
<dbReference type="PANTHER" id="PTHR30258:SF1">
    <property type="entry name" value="PROTEIN TRANSPORT PROTEIN HOFB HOMOLOG"/>
    <property type="match status" value="1"/>
</dbReference>
<dbReference type="PANTHER" id="PTHR30258">
    <property type="entry name" value="TYPE II SECRETION SYSTEM PROTEIN GSPE-RELATED"/>
    <property type="match status" value="1"/>
</dbReference>
<dbReference type="InterPro" id="IPR001482">
    <property type="entry name" value="T2SS/T4SS_dom"/>
</dbReference>
<dbReference type="InterPro" id="IPR007831">
    <property type="entry name" value="T2SS_GspE_N"/>
</dbReference>
<accession>A0A1F4RGB0</accession>
<dbReference type="Pfam" id="PF00437">
    <property type="entry name" value="T2SSE"/>
    <property type="match status" value="1"/>
</dbReference>
<evidence type="ECO:0000259" key="5">
    <source>
        <dbReference type="Pfam" id="PF05157"/>
    </source>
</evidence>
<evidence type="ECO:0000256" key="1">
    <source>
        <dbReference type="ARBA" id="ARBA00006611"/>
    </source>
</evidence>
<dbReference type="AlphaFoldDB" id="A0A1F4RGB0"/>
<evidence type="ECO:0000313" key="7">
    <source>
        <dbReference type="Proteomes" id="UP000176938"/>
    </source>
</evidence>
<keyword evidence="3" id="KW-0067">ATP-binding</keyword>
<protein>
    <recommendedName>
        <fullName evidence="8">AAA+ ATPase domain-containing protein</fullName>
    </recommendedName>
</protein>
<keyword evidence="2" id="KW-0547">Nucleotide-binding</keyword>
<comment type="similarity">
    <text evidence="1">Belongs to the GSP E family.</text>
</comment>
<dbReference type="GO" id="GO:0005524">
    <property type="term" value="F:ATP binding"/>
    <property type="evidence" value="ECO:0007669"/>
    <property type="project" value="UniProtKB-KW"/>
</dbReference>